<dbReference type="AlphaFoldDB" id="A0A2P2MQM2"/>
<reference evidence="2" key="1">
    <citation type="submission" date="2018-02" db="EMBL/GenBank/DDBJ databases">
        <title>Rhizophora mucronata_Transcriptome.</title>
        <authorList>
            <person name="Meera S.P."/>
            <person name="Sreeshan A."/>
            <person name="Augustine A."/>
        </authorList>
    </citation>
    <scope>NUCLEOTIDE SEQUENCE</scope>
    <source>
        <tissue evidence="2">Leaf</tissue>
    </source>
</reference>
<sequence length="33" mass="3887">MLHLIFFFVFFSKFFKGHGALLNLKFDHANVLS</sequence>
<evidence type="ECO:0000313" key="2">
    <source>
        <dbReference type="EMBL" id="MBX32520.1"/>
    </source>
</evidence>
<protein>
    <submittedName>
        <fullName evidence="2">Uncharacterized protein</fullName>
    </submittedName>
</protein>
<feature type="signal peptide" evidence="1">
    <location>
        <begin position="1"/>
        <end position="19"/>
    </location>
</feature>
<organism evidence="2">
    <name type="scientific">Rhizophora mucronata</name>
    <name type="common">Asiatic mangrove</name>
    <dbReference type="NCBI Taxonomy" id="61149"/>
    <lineage>
        <taxon>Eukaryota</taxon>
        <taxon>Viridiplantae</taxon>
        <taxon>Streptophyta</taxon>
        <taxon>Embryophyta</taxon>
        <taxon>Tracheophyta</taxon>
        <taxon>Spermatophyta</taxon>
        <taxon>Magnoliopsida</taxon>
        <taxon>eudicotyledons</taxon>
        <taxon>Gunneridae</taxon>
        <taxon>Pentapetalae</taxon>
        <taxon>rosids</taxon>
        <taxon>fabids</taxon>
        <taxon>Malpighiales</taxon>
        <taxon>Rhizophoraceae</taxon>
        <taxon>Rhizophora</taxon>
    </lineage>
</organism>
<evidence type="ECO:0000256" key="1">
    <source>
        <dbReference type="SAM" id="SignalP"/>
    </source>
</evidence>
<feature type="chain" id="PRO_5015176064" evidence="1">
    <location>
        <begin position="20"/>
        <end position="33"/>
    </location>
</feature>
<accession>A0A2P2MQM2</accession>
<dbReference type="EMBL" id="GGEC01052036">
    <property type="protein sequence ID" value="MBX32520.1"/>
    <property type="molecule type" value="Transcribed_RNA"/>
</dbReference>
<proteinExistence type="predicted"/>
<name>A0A2P2MQM2_RHIMU</name>
<keyword evidence="1" id="KW-0732">Signal</keyword>